<comment type="caution">
    <text evidence="2">The sequence shown here is derived from an EMBL/GenBank/DDBJ whole genome shotgun (WGS) entry which is preliminary data.</text>
</comment>
<evidence type="ECO:0000313" key="2">
    <source>
        <dbReference type="EMBL" id="EJN59664.1"/>
    </source>
</evidence>
<dbReference type="EMBL" id="ALJD01000004">
    <property type="protein sequence ID" value="EJN59664.1"/>
    <property type="molecule type" value="Genomic_DNA"/>
</dbReference>
<dbReference type="Gene3D" id="3.10.450.50">
    <property type="match status" value="1"/>
</dbReference>
<dbReference type="InterPro" id="IPR032710">
    <property type="entry name" value="NTF2-like_dom_sf"/>
</dbReference>
<evidence type="ECO:0000259" key="1">
    <source>
        <dbReference type="Pfam" id="PF12680"/>
    </source>
</evidence>
<name>J3JFZ2_9EURY</name>
<dbReference type="InterPro" id="IPR037401">
    <property type="entry name" value="SnoaL-like"/>
</dbReference>
<sequence length="129" mass="14409">MASAQRQTNVETIRALYAAFNREDLEATLVKLADDVEWTEPDGSIFGGTHHGPDEVLTNVFEVCRREFDPFTVEPERFLDAGAAVVALGTFYATTRDGTRIESPFAHVWELADGKVAHMTNYTDTALWQ</sequence>
<feature type="domain" description="SnoaL-like" evidence="1">
    <location>
        <begin position="13"/>
        <end position="118"/>
    </location>
</feature>
<dbReference type="RefSeq" id="WP_009366901.1">
    <property type="nucleotide sequence ID" value="NZ_ALJD01000004.1"/>
</dbReference>
<dbReference type="OrthoDB" id="183337at2157"/>
<dbReference type="AlphaFoldDB" id="J3JFZ2"/>
<dbReference type="SUPFAM" id="SSF54427">
    <property type="entry name" value="NTF2-like"/>
    <property type="match status" value="1"/>
</dbReference>
<evidence type="ECO:0000313" key="3">
    <source>
        <dbReference type="Proteomes" id="UP000007813"/>
    </source>
</evidence>
<dbReference type="PANTHER" id="PTHR41252:SF1">
    <property type="entry name" value="BLR2505 PROTEIN"/>
    <property type="match status" value="1"/>
</dbReference>
<organism evidence="2 3">
    <name type="scientific">Halogranum salarium B-1</name>
    <dbReference type="NCBI Taxonomy" id="1210908"/>
    <lineage>
        <taxon>Archaea</taxon>
        <taxon>Methanobacteriati</taxon>
        <taxon>Methanobacteriota</taxon>
        <taxon>Stenosarchaea group</taxon>
        <taxon>Halobacteria</taxon>
        <taxon>Halobacteriales</taxon>
        <taxon>Haloferacaceae</taxon>
    </lineage>
</organism>
<proteinExistence type="predicted"/>
<dbReference type="PANTHER" id="PTHR41252">
    <property type="entry name" value="BLR2505 PROTEIN"/>
    <property type="match status" value="1"/>
</dbReference>
<reference evidence="2 3" key="1">
    <citation type="journal article" date="2012" name="J. Bacteriol.">
        <title>Draft Genome Sequence of the Extremely Halophilic Archaeon Halogranum salarium B-1T.</title>
        <authorList>
            <person name="Kim K.K."/>
            <person name="Lee K.C."/>
            <person name="Lee J.S."/>
        </authorList>
    </citation>
    <scope>NUCLEOTIDE SEQUENCE [LARGE SCALE GENOMIC DNA]</scope>
    <source>
        <strain evidence="2 3">B-1</strain>
    </source>
</reference>
<dbReference type="eggNOG" id="arCOG06513">
    <property type="taxonomic scope" value="Archaea"/>
</dbReference>
<dbReference type="Pfam" id="PF12680">
    <property type="entry name" value="SnoaL_2"/>
    <property type="match status" value="1"/>
</dbReference>
<protein>
    <recommendedName>
        <fullName evidence="1">SnoaL-like domain-containing protein</fullName>
    </recommendedName>
</protein>
<dbReference type="Proteomes" id="UP000007813">
    <property type="component" value="Unassembled WGS sequence"/>
</dbReference>
<accession>J3JFZ2</accession>
<gene>
    <name evidence="2" type="ORF">HSB1_18220</name>
</gene>